<dbReference type="InterPro" id="IPR036412">
    <property type="entry name" value="HAD-like_sf"/>
</dbReference>
<comment type="similarity">
    <text evidence="2">Belongs to the cation transport ATPase (P-type) (TC 3.A.3) family. Type IB subfamily.</text>
</comment>
<feature type="transmembrane region" description="Helical" evidence="13">
    <location>
        <begin position="288"/>
        <end position="309"/>
    </location>
</feature>
<keyword evidence="8" id="KW-0460">Magnesium</keyword>
<feature type="transmembrane region" description="Helical" evidence="13">
    <location>
        <begin position="786"/>
        <end position="807"/>
    </location>
</feature>
<accession>A0A2K8Z2Z8</accession>
<dbReference type="PANTHER" id="PTHR43520">
    <property type="entry name" value="ATP7, ISOFORM B"/>
    <property type="match status" value="1"/>
</dbReference>
<feature type="transmembrane region" description="Helical" evidence="13">
    <location>
        <begin position="464"/>
        <end position="482"/>
    </location>
</feature>
<dbReference type="PROSITE" id="PS00154">
    <property type="entry name" value="ATPASE_E1_E2"/>
    <property type="match status" value="1"/>
</dbReference>
<evidence type="ECO:0000313" key="16">
    <source>
        <dbReference type="Proteomes" id="UP000232883"/>
    </source>
</evidence>
<dbReference type="AlphaFoldDB" id="A0A2K8Z2Z8"/>
<keyword evidence="3" id="KW-0813">Transport</keyword>
<dbReference type="InterPro" id="IPR036163">
    <property type="entry name" value="HMA_dom_sf"/>
</dbReference>
<protein>
    <submittedName>
        <fullName evidence="15">ATPase P</fullName>
    </submittedName>
</protein>
<dbReference type="PRINTS" id="PR00119">
    <property type="entry name" value="CATATPASE"/>
</dbReference>
<dbReference type="InterPro" id="IPR006121">
    <property type="entry name" value="HMA_dom"/>
</dbReference>
<dbReference type="GO" id="GO:0005507">
    <property type="term" value="F:copper ion binding"/>
    <property type="evidence" value="ECO:0007669"/>
    <property type="project" value="TreeGrafter"/>
</dbReference>
<feature type="transmembrane region" description="Helical" evidence="13">
    <location>
        <begin position="232"/>
        <end position="254"/>
    </location>
</feature>
<dbReference type="PROSITE" id="PS50846">
    <property type="entry name" value="HMA_2"/>
    <property type="match status" value="1"/>
</dbReference>
<feature type="transmembrane region" description="Helical" evidence="13">
    <location>
        <begin position="201"/>
        <end position="220"/>
    </location>
</feature>
<feature type="transmembrane region" description="Helical" evidence="13">
    <location>
        <begin position="488"/>
        <end position="511"/>
    </location>
</feature>
<evidence type="ECO:0000313" key="15">
    <source>
        <dbReference type="EMBL" id="AUD04256.1"/>
    </source>
</evidence>
<keyword evidence="5" id="KW-0597">Phosphoprotein</keyword>
<dbReference type="GO" id="GO:0016887">
    <property type="term" value="F:ATP hydrolysis activity"/>
    <property type="evidence" value="ECO:0007669"/>
    <property type="project" value="InterPro"/>
</dbReference>
<evidence type="ECO:0000256" key="3">
    <source>
        <dbReference type="ARBA" id="ARBA00022448"/>
    </source>
</evidence>
<feature type="transmembrane region" description="Helical" evidence="13">
    <location>
        <begin position="813"/>
        <end position="834"/>
    </location>
</feature>
<keyword evidence="11" id="KW-0406">Ion transport</keyword>
<dbReference type="Gene3D" id="2.70.150.10">
    <property type="entry name" value="Calcium-transporting ATPase, cytoplasmic transduction domain A"/>
    <property type="match status" value="1"/>
</dbReference>
<dbReference type="Pfam" id="PF00122">
    <property type="entry name" value="E1-E2_ATPase"/>
    <property type="match status" value="1"/>
</dbReference>
<dbReference type="Gene3D" id="3.40.50.1000">
    <property type="entry name" value="HAD superfamily/HAD-like"/>
    <property type="match status" value="1"/>
</dbReference>
<evidence type="ECO:0000256" key="4">
    <source>
        <dbReference type="ARBA" id="ARBA00022475"/>
    </source>
</evidence>
<evidence type="ECO:0000256" key="6">
    <source>
        <dbReference type="ARBA" id="ARBA00022692"/>
    </source>
</evidence>
<dbReference type="InterPro" id="IPR001757">
    <property type="entry name" value="P_typ_ATPase"/>
</dbReference>
<evidence type="ECO:0000256" key="13">
    <source>
        <dbReference type="SAM" id="Phobius"/>
    </source>
</evidence>
<name>A0A2K8Z2Z8_9BACT</name>
<dbReference type="Gene3D" id="3.30.70.100">
    <property type="match status" value="1"/>
</dbReference>
<keyword evidence="4" id="KW-1003">Cell membrane</keyword>
<dbReference type="GO" id="GO:0005886">
    <property type="term" value="C:plasma membrane"/>
    <property type="evidence" value="ECO:0007669"/>
    <property type="project" value="UniProtKB-SubCell"/>
</dbReference>
<dbReference type="GO" id="GO:0055070">
    <property type="term" value="P:copper ion homeostasis"/>
    <property type="evidence" value="ECO:0007669"/>
    <property type="project" value="TreeGrafter"/>
</dbReference>
<evidence type="ECO:0000256" key="10">
    <source>
        <dbReference type="ARBA" id="ARBA00022989"/>
    </source>
</evidence>
<organism evidence="15 16">
    <name type="scientific">Spirosoma pollinicola</name>
    <dbReference type="NCBI Taxonomy" id="2057025"/>
    <lineage>
        <taxon>Bacteria</taxon>
        <taxon>Pseudomonadati</taxon>
        <taxon>Bacteroidota</taxon>
        <taxon>Cytophagia</taxon>
        <taxon>Cytophagales</taxon>
        <taxon>Cytophagaceae</taxon>
        <taxon>Spirosoma</taxon>
    </lineage>
</organism>
<dbReference type="InterPro" id="IPR018303">
    <property type="entry name" value="ATPase_P-typ_P_site"/>
</dbReference>
<dbReference type="EMBL" id="CP025096">
    <property type="protein sequence ID" value="AUD04256.1"/>
    <property type="molecule type" value="Genomic_DNA"/>
</dbReference>
<evidence type="ECO:0000256" key="2">
    <source>
        <dbReference type="ARBA" id="ARBA00006024"/>
    </source>
</evidence>
<evidence type="ECO:0000256" key="5">
    <source>
        <dbReference type="ARBA" id="ARBA00022553"/>
    </source>
</evidence>
<dbReference type="Pfam" id="PF12156">
    <property type="entry name" value="ATPase-cat_bd"/>
    <property type="match status" value="1"/>
</dbReference>
<sequence>MNTATSVGATSVGATSVGATSVGATISVTGCYHCGNDCTEHDIKFDEKHFCCDGCKTVYSILSQHQLCQYYSIEQEDEGSRPGTRLETESASQARLEFLDHPDIMAQLLEFSSDTVAKVTFYVPTIHCSSCLWLLEHLYKIHPGVQQSRVDFMKKQVHLTYQPDKLTLRQVVELLSSIGYEPLISLNDVVKEQQKPSYRPLLYRLAVAGFCSGNIMLFSFPEYLGLDDASFTHLFGILNIILAIPVVFYSASGYFDSVWTSLKKGVVNIDFPILLGILMAFFRGTYEVLILNGAGYFDSLTGLVFFLLCGKWFQQRTHEFLSFERDYKSYFPMAVTLLGRKAEGEASPANGPSRPTAEQVIPVSQLRKGDRIRLRNQELIPADGMLYKGQAMIDYSFVTGESEPEYKSPGALVYAGGKQLGEAIELEVVRDVSQSYLTQLWNNDAFRKGETSRMHTFADAVGKYFTLTVITLATLIGAYWYTQDPARAVNAFTAVLIIACPCALSLSYPFALGNGIRKLSQQKLYLKNAEVIEQMANCDTIVFDKTGTLTTTTQATVNESFEQPLTDYERSLVLSLVRQSTHPLSRKLTTALASAKPMIVEGYTEVPGHGVQGMVDGWVVKVGSYSFVNPWAELPRSASTQTSGAAVYVTIEKNYRGCFHFPNQYRTGLDAMLATLKSTHKLYLLSGDNAASRPELALWFAQANMTFDCQPQQKLDVVRQLQEQGHRVLMVGDGLNDAGALKQADVGIAVTDDTIQFTPASDAILEASSLAKLPDFLGYSRFGMRLIHVSFVVSLLYNFIGLSYALTGNLSPVVAAILMPVSSASMLLIATVGMRWKKL</sequence>
<dbReference type="GO" id="GO:0043682">
    <property type="term" value="F:P-type divalent copper transporter activity"/>
    <property type="evidence" value="ECO:0007669"/>
    <property type="project" value="TreeGrafter"/>
</dbReference>
<keyword evidence="9" id="KW-1278">Translocase</keyword>
<feature type="domain" description="HMA" evidence="14">
    <location>
        <begin position="117"/>
        <end position="183"/>
    </location>
</feature>
<gene>
    <name evidence="15" type="ORF">CWM47_21875</name>
</gene>
<dbReference type="Pfam" id="PF00403">
    <property type="entry name" value="HMA"/>
    <property type="match status" value="1"/>
</dbReference>
<evidence type="ECO:0000259" key="14">
    <source>
        <dbReference type="PROSITE" id="PS50846"/>
    </source>
</evidence>
<dbReference type="SUPFAM" id="SSF81665">
    <property type="entry name" value="Calcium ATPase, transmembrane domain M"/>
    <property type="match status" value="1"/>
</dbReference>
<proteinExistence type="inferred from homology"/>
<dbReference type="PANTHER" id="PTHR43520:SF5">
    <property type="entry name" value="CATION-TRANSPORTING P-TYPE ATPASE-RELATED"/>
    <property type="match status" value="1"/>
</dbReference>
<dbReference type="SUPFAM" id="SSF81653">
    <property type="entry name" value="Calcium ATPase, transduction domain A"/>
    <property type="match status" value="1"/>
</dbReference>
<dbReference type="InterPro" id="IPR008250">
    <property type="entry name" value="ATPase_P-typ_transduc_dom_A_sf"/>
</dbReference>
<dbReference type="InterPro" id="IPR021993">
    <property type="entry name" value="ATPase-cat-bd"/>
</dbReference>
<keyword evidence="16" id="KW-1185">Reference proteome</keyword>
<dbReference type="SUPFAM" id="SSF55008">
    <property type="entry name" value="HMA, heavy metal-associated domain"/>
    <property type="match status" value="1"/>
</dbReference>
<keyword evidence="6 13" id="KW-0812">Transmembrane</keyword>
<comment type="subcellular location">
    <subcellularLocation>
        <location evidence="1">Cell membrane</location>
        <topology evidence="1">Multi-pass membrane protein</topology>
    </subcellularLocation>
</comment>
<dbReference type="InterPro" id="IPR023298">
    <property type="entry name" value="ATPase_P-typ_TM_dom_sf"/>
</dbReference>
<keyword evidence="10 13" id="KW-1133">Transmembrane helix</keyword>
<evidence type="ECO:0000256" key="7">
    <source>
        <dbReference type="ARBA" id="ARBA00022723"/>
    </source>
</evidence>
<dbReference type="CDD" id="cd00371">
    <property type="entry name" value="HMA"/>
    <property type="match status" value="1"/>
</dbReference>
<dbReference type="Gene3D" id="1.20.1110.10">
    <property type="entry name" value="Calcium-transporting ATPase, transmembrane domain"/>
    <property type="match status" value="1"/>
</dbReference>
<keyword evidence="7" id="KW-0479">Metal-binding</keyword>
<reference evidence="15 16" key="1">
    <citation type="submission" date="2017-11" db="EMBL/GenBank/DDBJ databases">
        <title>Taxonomic description and genome sequences of Spirosoma HA7 sp. nov., isolated from pollen microhabitat of Corylus avellana.</title>
        <authorList>
            <person name="Ambika Manirajan B."/>
            <person name="Suarez C."/>
            <person name="Ratering S."/>
            <person name="Geissler-Plaum R."/>
            <person name="Cardinale M."/>
            <person name="Sylvia S."/>
        </authorList>
    </citation>
    <scope>NUCLEOTIDE SEQUENCE [LARGE SCALE GENOMIC DNA]</scope>
    <source>
        <strain evidence="15 16">HA7</strain>
    </source>
</reference>
<evidence type="ECO:0000256" key="1">
    <source>
        <dbReference type="ARBA" id="ARBA00004651"/>
    </source>
</evidence>
<dbReference type="Proteomes" id="UP000232883">
    <property type="component" value="Chromosome"/>
</dbReference>
<dbReference type="OrthoDB" id="909834at2"/>
<dbReference type="SUPFAM" id="SSF56784">
    <property type="entry name" value="HAD-like"/>
    <property type="match status" value="1"/>
</dbReference>
<evidence type="ECO:0000256" key="12">
    <source>
        <dbReference type="ARBA" id="ARBA00023136"/>
    </source>
</evidence>
<dbReference type="Pfam" id="PF00702">
    <property type="entry name" value="Hydrolase"/>
    <property type="match status" value="1"/>
</dbReference>
<dbReference type="KEGG" id="spir:CWM47_21875"/>
<dbReference type="RefSeq" id="WP_100990322.1">
    <property type="nucleotide sequence ID" value="NZ_CP025096.1"/>
</dbReference>
<evidence type="ECO:0000256" key="8">
    <source>
        <dbReference type="ARBA" id="ARBA00022842"/>
    </source>
</evidence>
<evidence type="ECO:0000256" key="11">
    <source>
        <dbReference type="ARBA" id="ARBA00023065"/>
    </source>
</evidence>
<dbReference type="InterPro" id="IPR059000">
    <property type="entry name" value="ATPase_P-type_domA"/>
</dbReference>
<keyword evidence="12 13" id="KW-0472">Membrane</keyword>
<dbReference type="InterPro" id="IPR023299">
    <property type="entry name" value="ATPase_P-typ_cyto_dom_N"/>
</dbReference>
<dbReference type="GO" id="GO:0005524">
    <property type="term" value="F:ATP binding"/>
    <property type="evidence" value="ECO:0007669"/>
    <property type="project" value="InterPro"/>
</dbReference>
<evidence type="ECO:0000256" key="9">
    <source>
        <dbReference type="ARBA" id="ARBA00022967"/>
    </source>
</evidence>
<dbReference type="InterPro" id="IPR023214">
    <property type="entry name" value="HAD_sf"/>
</dbReference>
<dbReference type="NCBIfam" id="TIGR01494">
    <property type="entry name" value="ATPase_P-type"/>
    <property type="match status" value="2"/>
</dbReference>
<feature type="transmembrane region" description="Helical" evidence="13">
    <location>
        <begin position="266"/>
        <end position="282"/>
    </location>
</feature>
<dbReference type="Gene3D" id="3.40.1110.10">
    <property type="entry name" value="Calcium-transporting ATPase, cytoplasmic domain N"/>
    <property type="match status" value="1"/>
</dbReference>